<sequence length="1565" mass="173554">MTAEKVLEIFKGISDDEIDMLGMDAEYARPAWMIITVLPVAPLAVRPSVVMGGSGLRSQDDVTHKYCDIIKINNSIRNNEAHGAAPHVIADEVKLLQFHCVTVMDNTIPRIPKACQKSGRPLKSISERLKAKEGRVRGNLMGKRVDFSARTVITGDPNLNVNQVGIPRTIASNLTYPEIVTAFNIDYLQELVNRGANQYPGAKYVIRDTGERIDLRYHPKPSDLQLQIGYQVERHLRDNDVVVFNRQPTLHKMSMMGHLVKVLPWSTFRMNLSVTSPYNADFDGDEMNLHVPQSMETRAEILQLALVPRMVVTPQSNRPVMGIVQDTLTAVRKLTKRDTFIEVPDFMNLILFKIQWNGRLPVPAILKPRPLYTGKQLFELCLPEGVNCIRNHSTHPDSEDNSIYRHISVGDTRVVIENGKFVSGIVCKKTVGASAGSLIHVMFNEKGADVTKRFFSDVQRMVNQWLLVEGHSIGIGDTIADAATYKSIQAQIRKSKTDVLEVIERAHNDELVCTPGNTIRNTFENHVNKILNDARDKTGGLAQKSLSEFNNFKQMINISQVIAVVGQQNVSGKRIPFHFNHRSLPCFMKDDFSPESKGFVENSYLAGLTPTEFFFHAMGGREGLIDTAIKTASTGYIQRRLIKAMESAVVRYDATVRNSNNNIIQFRYGEDGLAGEHVEFQNLSSIRPSDRLFEKRFRFDYSDEKSLRKHLAEDVMREVQCSEDVHNEIDNEFDQLVKDREAVRSIFPRGDSRVVLPCNIERIVWNAQKIFNLNKMSKSDLLPNSIVGKVQDLSEKLIIVSGNDRLSLEAQNNATLLFKIHLRASLASRRVIQEYYLNSEAFDWVLGEIESKFNAAIVHPGEMIGALAAQSIGEPATQMTLNTFHYAGVSAKNVTLGVPLRIFLLGEAAKDAEKCNDVLALLEHTTMKTVTANTSIFYDPDPMNTVIEEDRDFVSVYYEMPDIDVDKISPWLLRVELDRKKMTDKKLSMEQISEKIHEGFGEDLHCIFNDDNAETLTLRIRIVNNSGKEDDGDTAEDKMEDDTFLRYIEANILSDMTLKGIEQITKVYMSMPKEESKKKIIINKEGEFSAIQDWILETDGTALIKILSHPNICGIRTTTNDICELFEILGIEAVRKGLESEINNVISFDGSYVNYRHMSMLCDVMTSRGYLMAITRHGVNRQDVGALMRCSFEETVDILMEAASSAEIDPLTGISENIMLGQQIPGGTGSFGLVLDVEKCKDGMEVPRNVGNEQRGVFLEEATSPGYSPVSPSYEPKSPMAAIQSGESYSPSTPTYISDGYSPTSPSYSPTSPSYSPTSPSYSPTSPNYSPTSPSYSPTSPSYSPTSPSYSPTSPSYSPTSPSYSPTSPSYSPTSPSYSPTSPSYSPTSPSYSPTSPSYSPTSPSYSPTSPTYSPSSPSYSPTSPNYSPTSPSYSPTSPSYSPTSPSYSPTSPAYSPSSPNYSPSSPVYSPTSPSYTNRSFSPSTPTYSPSSPTYTPTTDGQTQVRYSPTSPTYSPSSPNYSPSSPAYSPSTPRQYSPASPYSPTSPSDTVFSPKTPDTPENENN</sequence>
<feature type="compositionally biased region" description="Low complexity" evidence="15">
    <location>
        <begin position="1507"/>
        <end position="1548"/>
    </location>
</feature>
<dbReference type="InterPro" id="IPR007081">
    <property type="entry name" value="RNA_pol_Rpb1_5"/>
</dbReference>
<comment type="function">
    <text evidence="14">DNA-dependent RNA polymerase catalyzes the transcription of DNA into RNA using the four ribonucleoside triphosphates as substrates.</text>
</comment>
<evidence type="ECO:0000256" key="13">
    <source>
        <dbReference type="ARBA" id="ARBA00023242"/>
    </source>
</evidence>
<dbReference type="CDD" id="cd02584">
    <property type="entry name" value="RNAP_II_Rpb1_C"/>
    <property type="match status" value="1"/>
</dbReference>
<proteinExistence type="inferred from homology"/>
<dbReference type="Pfam" id="PF04983">
    <property type="entry name" value="RNA_pol_Rpb1_3"/>
    <property type="match status" value="1"/>
</dbReference>
<keyword evidence="8" id="KW-0677">Repeat</keyword>
<dbReference type="Pfam" id="PF04990">
    <property type="entry name" value="RNA_pol_Rpb1_7"/>
    <property type="match status" value="1"/>
</dbReference>
<dbReference type="Gene3D" id="1.10.150.390">
    <property type="match status" value="1"/>
</dbReference>
<keyword evidence="12 14" id="KW-0804">Transcription</keyword>
<dbReference type="InterPro" id="IPR044893">
    <property type="entry name" value="RNA_pol_Rpb1_clamp_domain"/>
</dbReference>
<dbReference type="Pfam" id="PF04997">
    <property type="entry name" value="RNA_pol_Rpb1_1"/>
    <property type="match status" value="1"/>
</dbReference>
<dbReference type="PROSITE" id="PS00115">
    <property type="entry name" value="RNA_POL_II_REPEAT"/>
    <property type="match status" value="16"/>
</dbReference>
<keyword evidence="10" id="KW-0460">Magnesium</keyword>
<dbReference type="InterPro" id="IPR007080">
    <property type="entry name" value="RNA_pol_Rpb1_1"/>
</dbReference>
<accession>A0ABN7T9G4</accession>
<evidence type="ECO:0000313" key="18">
    <source>
        <dbReference type="Proteomes" id="UP001158576"/>
    </source>
</evidence>
<comment type="catalytic activity">
    <reaction evidence="14">
        <text>RNA(n) + a ribonucleoside 5'-triphosphate = RNA(n+1) + diphosphate</text>
        <dbReference type="Rhea" id="RHEA:21248"/>
        <dbReference type="Rhea" id="RHEA-COMP:14527"/>
        <dbReference type="Rhea" id="RHEA-COMP:17342"/>
        <dbReference type="ChEBI" id="CHEBI:33019"/>
        <dbReference type="ChEBI" id="CHEBI:61557"/>
        <dbReference type="ChEBI" id="CHEBI:140395"/>
        <dbReference type="EC" id="2.7.7.6"/>
    </reaction>
</comment>
<dbReference type="InterPro" id="IPR038120">
    <property type="entry name" value="Rpb1_funnel_sf"/>
</dbReference>
<evidence type="ECO:0000256" key="1">
    <source>
        <dbReference type="ARBA" id="ARBA00004123"/>
    </source>
</evidence>
<evidence type="ECO:0000256" key="5">
    <source>
        <dbReference type="ARBA" id="ARBA00022679"/>
    </source>
</evidence>
<keyword evidence="7" id="KW-0479">Metal-binding</keyword>
<dbReference type="PANTHER" id="PTHR19376:SF37">
    <property type="entry name" value="DNA-DIRECTED RNA POLYMERASE II SUBUNIT RPB1"/>
    <property type="match status" value="1"/>
</dbReference>
<feature type="domain" description="RNA polymerase N-terminal" evidence="16">
    <location>
        <begin position="31"/>
        <end position="335"/>
    </location>
</feature>
<keyword evidence="18" id="KW-1185">Reference proteome</keyword>
<dbReference type="PRINTS" id="PR01217">
    <property type="entry name" value="PRICHEXTENSN"/>
</dbReference>
<keyword evidence="3 14" id="KW-0240">DNA-directed RNA polymerase</keyword>
<dbReference type="InterPro" id="IPR038593">
    <property type="entry name" value="RNA_pol_Rpb1_7_sf"/>
</dbReference>
<dbReference type="InterPro" id="IPR007073">
    <property type="entry name" value="RNA_pol_Rpb1_7"/>
</dbReference>
<evidence type="ECO:0000256" key="2">
    <source>
        <dbReference type="ARBA" id="ARBA00006460"/>
    </source>
</evidence>
<dbReference type="Gene3D" id="1.10.274.100">
    <property type="entry name" value="RNA polymerase Rpb1, domain 3"/>
    <property type="match status" value="1"/>
</dbReference>
<dbReference type="SMART" id="SM00663">
    <property type="entry name" value="RPOLA_N"/>
    <property type="match status" value="1"/>
</dbReference>
<dbReference type="InterPro" id="IPR007066">
    <property type="entry name" value="RNA_pol_Rpb1_3"/>
</dbReference>
<dbReference type="Gene3D" id="3.30.1360.140">
    <property type="match status" value="1"/>
</dbReference>
<organism evidence="17 18">
    <name type="scientific">Oikopleura dioica</name>
    <name type="common">Tunicate</name>
    <dbReference type="NCBI Taxonomy" id="34765"/>
    <lineage>
        <taxon>Eukaryota</taxon>
        <taxon>Metazoa</taxon>
        <taxon>Chordata</taxon>
        <taxon>Tunicata</taxon>
        <taxon>Appendicularia</taxon>
        <taxon>Copelata</taxon>
        <taxon>Oikopleuridae</taxon>
        <taxon>Oikopleura</taxon>
    </lineage>
</organism>
<keyword evidence="6 14" id="KW-0548">Nucleotidyltransferase</keyword>
<evidence type="ECO:0000256" key="14">
    <source>
        <dbReference type="RuleBase" id="RU004279"/>
    </source>
</evidence>
<evidence type="ECO:0000313" key="17">
    <source>
        <dbReference type="EMBL" id="CAG5111964.1"/>
    </source>
</evidence>
<protein>
    <recommendedName>
        <fullName evidence="14">DNA-directed RNA polymerase subunit</fullName>
        <ecNumber evidence="14">2.7.7.6</ecNumber>
    </recommendedName>
</protein>
<dbReference type="InterPro" id="IPR000722">
    <property type="entry name" value="RNA_pol_asu"/>
</dbReference>
<evidence type="ECO:0000256" key="9">
    <source>
        <dbReference type="ARBA" id="ARBA00022833"/>
    </source>
</evidence>
<dbReference type="Gene3D" id="6.10.250.2940">
    <property type="match status" value="1"/>
</dbReference>
<evidence type="ECO:0000256" key="4">
    <source>
        <dbReference type="ARBA" id="ARBA00022553"/>
    </source>
</evidence>
<evidence type="ECO:0000256" key="12">
    <source>
        <dbReference type="ARBA" id="ARBA00023163"/>
    </source>
</evidence>
<keyword evidence="13" id="KW-0539">Nucleus</keyword>
<dbReference type="Gene3D" id="6.20.50.80">
    <property type="match status" value="1"/>
</dbReference>
<dbReference type="Gene3D" id="3.30.1490.180">
    <property type="entry name" value="RNA polymerase ii"/>
    <property type="match status" value="1"/>
</dbReference>
<dbReference type="CDD" id="cd02733">
    <property type="entry name" value="RNAP_II_RPB1_N"/>
    <property type="match status" value="1"/>
</dbReference>
<dbReference type="EMBL" id="OU015567">
    <property type="protein sequence ID" value="CAG5111964.1"/>
    <property type="molecule type" value="Genomic_DNA"/>
</dbReference>
<dbReference type="Gene3D" id="1.10.132.30">
    <property type="match status" value="1"/>
</dbReference>
<evidence type="ECO:0000256" key="10">
    <source>
        <dbReference type="ARBA" id="ARBA00022842"/>
    </source>
</evidence>
<gene>
    <name evidence="17" type="ORF">OKIOD_LOCUS14994</name>
</gene>
<evidence type="ECO:0000256" key="6">
    <source>
        <dbReference type="ARBA" id="ARBA00022695"/>
    </source>
</evidence>
<dbReference type="Pfam" id="PF00623">
    <property type="entry name" value="RNA_pol_Rpb1_2"/>
    <property type="match status" value="1"/>
</dbReference>
<evidence type="ECO:0000256" key="7">
    <source>
        <dbReference type="ARBA" id="ARBA00022723"/>
    </source>
</evidence>
<dbReference type="Pfam" id="PF04998">
    <property type="entry name" value="RNA_pol_Rpb1_5"/>
    <property type="match status" value="1"/>
</dbReference>
<reference evidence="17 18" key="1">
    <citation type="submission" date="2021-04" db="EMBL/GenBank/DDBJ databases">
        <authorList>
            <person name="Bliznina A."/>
        </authorList>
    </citation>
    <scope>NUCLEOTIDE SEQUENCE [LARGE SCALE GENOMIC DNA]</scope>
</reference>
<dbReference type="InterPro" id="IPR042102">
    <property type="entry name" value="RNA_pol_Rpb1_3_sf"/>
</dbReference>
<dbReference type="Pfam" id="PF05001">
    <property type="entry name" value="RNA_pol_Rpb1_R"/>
    <property type="match status" value="10"/>
</dbReference>
<dbReference type="Pfam" id="PF04992">
    <property type="entry name" value="RNA_pol_Rpb1_6"/>
    <property type="match status" value="1"/>
</dbReference>
<name>A0ABN7T9G4_OIKDI</name>
<dbReference type="InterPro" id="IPR007075">
    <property type="entry name" value="RNA_pol_Rpb1_6"/>
</dbReference>
<dbReference type="Gene3D" id="2.40.40.20">
    <property type="match status" value="1"/>
</dbReference>
<evidence type="ECO:0000256" key="11">
    <source>
        <dbReference type="ARBA" id="ARBA00023125"/>
    </source>
</evidence>
<evidence type="ECO:0000259" key="16">
    <source>
        <dbReference type="SMART" id="SM00663"/>
    </source>
</evidence>
<dbReference type="PANTHER" id="PTHR19376">
    <property type="entry name" value="DNA-DIRECTED RNA POLYMERASE"/>
    <property type="match status" value="1"/>
</dbReference>
<feature type="region of interest" description="Disordered" evidence="15">
    <location>
        <begin position="1263"/>
        <end position="1565"/>
    </location>
</feature>
<dbReference type="SUPFAM" id="SSF64484">
    <property type="entry name" value="beta and beta-prime subunits of DNA dependent RNA-polymerase"/>
    <property type="match status" value="1"/>
</dbReference>
<dbReference type="Proteomes" id="UP001158576">
    <property type="component" value="Chromosome 2"/>
</dbReference>
<comment type="subcellular location">
    <subcellularLocation>
        <location evidence="1">Nucleus</location>
    </subcellularLocation>
</comment>
<evidence type="ECO:0000256" key="15">
    <source>
        <dbReference type="SAM" id="MobiDB-lite"/>
    </source>
</evidence>
<dbReference type="InterPro" id="IPR006592">
    <property type="entry name" value="RNA_pol_N"/>
</dbReference>
<keyword evidence="4" id="KW-0597">Phosphoprotein</keyword>
<evidence type="ECO:0000256" key="8">
    <source>
        <dbReference type="ARBA" id="ARBA00022737"/>
    </source>
</evidence>
<keyword evidence="5 14" id="KW-0808">Transferase</keyword>
<comment type="similarity">
    <text evidence="2 14">Belongs to the RNA polymerase beta' chain family.</text>
</comment>
<evidence type="ECO:0000256" key="3">
    <source>
        <dbReference type="ARBA" id="ARBA00022478"/>
    </source>
</evidence>
<keyword evidence="11" id="KW-0238">DNA-binding</keyword>
<dbReference type="Pfam" id="PF05000">
    <property type="entry name" value="RNA_pol_Rpb1_4"/>
    <property type="match status" value="1"/>
</dbReference>
<keyword evidence="9" id="KW-0862">Zinc</keyword>
<feature type="compositionally biased region" description="Polar residues" evidence="15">
    <location>
        <begin position="1285"/>
        <end position="1296"/>
    </location>
</feature>
<dbReference type="InterPro" id="IPR045867">
    <property type="entry name" value="DNA-dir_RpoC_beta_prime"/>
</dbReference>
<feature type="compositionally biased region" description="Low complexity" evidence="15">
    <location>
        <begin position="1301"/>
        <end position="1499"/>
    </location>
</feature>
<dbReference type="Gene3D" id="4.10.860.120">
    <property type="entry name" value="RNA polymerase II, clamp domain"/>
    <property type="match status" value="1"/>
</dbReference>
<dbReference type="InterPro" id="IPR000684">
    <property type="entry name" value="RNA_pol_II_repeat_euk"/>
</dbReference>
<dbReference type="EC" id="2.7.7.6" evidence="14"/>
<dbReference type="InterPro" id="IPR007083">
    <property type="entry name" value="RNA_pol_Rpb1_4"/>
</dbReference>